<dbReference type="SUPFAM" id="SSF46785">
    <property type="entry name" value="Winged helix' DNA-binding domain"/>
    <property type="match status" value="1"/>
</dbReference>
<dbReference type="InterPro" id="IPR052526">
    <property type="entry name" value="HTH-type_Bedaq_tolerance"/>
</dbReference>
<proteinExistence type="predicted"/>
<accession>A0A1I6TBY4</accession>
<dbReference type="EMBL" id="FOZX01000006">
    <property type="protein sequence ID" value="SFS86653.1"/>
    <property type="molecule type" value="Genomic_DNA"/>
</dbReference>
<protein>
    <submittedName>
        <fullName evidence="6">DNA-binding transcriptional regulator, MarR family</fullName>
    </submittedName>
</protein>
<dbReference type="AlphaFoldDB" id="A0A1I6TBY4"/>
<evidence type="ECO:0000256" key="2">
    <source>
        <dbReference type="ARBA" id="ARBA00023125"/>
    </source>
</evidence>
<evidence type="ECO:0000259" key="5">
    <source>
        <dbReference type="PROSITE" id="PS50995"/>
    </source>
</evidence>
<dbReference type="Pfam" id="PF01047">
    <property type="entry name" value="MarR"/>
    <property type="match status" value="1"/>
</dbReference>
<keyword evidence="3" id="KW-0804">Transcription</keyword>
<dbReference type="OrthoDB" id="122135at2"/>
<dbReference type="PANTHER" id="PTHR39515">
    <property type="entry name" value="CONSERVED PROTEIN"/>
    <property type="match status" value="1"/>
</dbReference>
<evidence type="ECO:0000313" key="6">
    <source>
        <dbReference type="EMBL" id="SFS86653.1"/>
    </source>
</evidence>
<evidence type="ECO:0000313" key="7">
    <source>
        <dbReference type="Proteomes" id="UP000198852"/>
    </source>
</evidence>
<dbReference type="InterPro" id="IPR036390">
    <property type="entry name" value="WH_DNA-bd_sf"/>
</dbReference>
<evidence type="ECO:0000256" key="3">
    <source>
        <dbReference type="ARBA" id="ARBA00023163"/>
    </source>
</evidence>
<gene>
    <name evidence="6" type="ORF">SAMN05660874_03856</name>
</gene>
<dbReference type="InterPro" id="IPR036388">
    <property type="entry name" value="WH-like_DNA-bd_sf"/>
</dbReference>
<name>A0A1I6TBY4_9PSEU</name>
<dbReference type="PROSITE" id="PS50995">
    <property type="entry name" value="HTH_MARR_2"/>
    <property type="match status" value="1"/>
</dbReference>
<dbReference type="InterPro" id="IPR023187">
    <property type="entry name" value="Tscrpt_reg_MarR-type_CS"/>
</dbReference>
<keyword evidence="7" id="KW-1185">Reference proteome</keyword>
<sequence length="175" mass="19437">MGPTPETCGELLRPLRALMGLKQVALQRGLQLSDQVPYAAAGLLTELVHRGESRVSDLAHHRIVDASVVSRQVNQLEQAELITRRPDPADRRVSLLRATDDGEQVVADLERKKQEWISEALVGWDDGKVRELARLLGDAMSDIRRYTIDDGDAPENGHTIDQGDLSAPRMREGTR</sequence>
<dbReference type="InterPro" id="IPR000835">
    <property type="entry name" value="HTH_MarR-typ"/>
</dbReference>
<dbReference type="Proteomes" id="UP000198852">
    <property type="component" value="Unassembled WGS sequence"/>
</dbReference>
<organism evidence="6 7">
    <name type="scientific">Saccharopolyspora flava</name>
    <dbReference type="NCBI Taxonomy" id="95161"/>
    <lineage>
        <taxon>Bacteria</taxon>
        <taxon>Bacillati</taxon>
        <taxon>Actinomycetota</taxon>
        <taxon>Actinomycetes</taxon>
        <taxon>Pseudonocardiales</taxon>
        <taxon>Pseudonocardiaceae</taxon>
        <taxon>Saccharopolyspora</taxon>
    </lineage>
</organism>
<dbReference type="GO" id="GO:0003700">
    <property type="term" value="F:DNA-binding transcription factor activity"/>
    <property type="evidence" value="ECO:0007669"/>
    <property type="project" value="InterPro"/>
</dbReference>
<keyword evidence="2 6" id="KW-0238">DNA-binding</keyword>
<dbReference type="SMART" id="SM00347">
    <property type="entry name" value="HTH_MARR"/>
    <property type="match status" value="1"/>
</dbReference>
<feature type="domain" description="HTH marR-type" evidence="5">
    <location>
        <begin position="4"/>
        <end position="141"/>
    </location>
</feature>
<dbReference type="GO" id="GO:0003677">
    <property type="term" value="F:DNA binding"/>
    <property type="evidence" value="ECO:0007669"/>
    <property type="project" value="UniProtKB-KW"/>
</dbReference>
<feature type="region of interest" description="Disordered" evidence="4">
    <location>
        <begin position="148"/>
        <end position="175"/>
    </location>
</feature>
<dbReference type="RefSeq" id="WP_093419861.1">
    <property type="nucleotide sequence ID" value="NZ_FOZX01000006.1"/>
</dbReference>
<dbReference type="PANTHER" id="PTHR39515:SF2">
    <property type="entry name" value="HTH-TYPE TRANSCRIPTIONAL REGULATOR RV0880"/>
    <property type="match status" value="1"/>
</dbReference>
<dbReference type="Gene3D" id="1.10.10.10">
    <property type="entry name" value="Winged helix-like DNA-binding domain superfamily/Winged helix DNA-binding domain"/>
    <property type="match status" value="1"/>
</dbReference>
<reference evidence="7" key="1">
    <citation type="submission" date="2016-10" db="EMBL/GenBank/DDBJ databases">
        <authorList>
            <person name="Varghese N."/>
            <person name="Submissions S."/>
        </authorList>
    </citation>
    <scope>NUCLEOTIDE SEQUENCE [LARGE SCALE GENOMIC DNA]</scope>
    <source>
        <strain evidence="7">DSM 44771</strain>
    </source>
</reference>
<evidence type="ECO:0000256" key="1">
    <source>
        <dbReference type="ARBA" id="ARBA00023015"/>
    </source>
</evidence>
<dbReference type="STRING" id="95161.SAMN05660874_03856"/>
<keyword evidence="1" id="KW-0805">Transcription regulation</keyword>
<evidence type="ECO:0000256" key="4">
    <source>
        <dbReference type="SAM" id="MobiDB-lite"/>
    </source>
</evidence>
<dbReference type="PROSITE" id="PS01117">
    <property type="entry name" value="HTH_MARR_1"/>
    <property type="match status" value="1"/>
</dbReference>